<organism evidence="1 2">
    <name type="scientific">Diploptera punctata</name>
    <name type="common">Pacific beetle cockroach</name>
    <dbReference type="NCBI Taxonomy" id="6984"/>
    <lineage>
        <taxon>Eukaryota</taxon>
        <taxon>Metazoa</taxon>
        <taxon>Ecdysozoa</taxon>
        <taxon>Arthropoda</taxon>
        <taxon>Hexapoda</taxon>
        <taxon>Insecta</taxon>
        <taxon>Pterygota</taxon>
        <taxon>Neoptera</taxon>
        <taxon>Polyneoptera</taxon>
        <taxon>Dictyoptera</taxon>
        <taxon>Blattodea</taxon>
        <taxon>Blaberoidea</taxon>
        <taxon>Blaberidae</taxon>
        <taxon>Diplopterinae</taxon>
        <taxon>Diploptera</taxon>
    </lineage>
</organism>
<reference evidence="1" key="1">
    <citation type="journal article" date="2023" name="IScience">
        <title>Live-bearing cockroach genome reveals convergent evolutionary mechanisms linked to viviparity in insects and beyond.</title>
        <authorList>
            <person name="Fouks B."/>
            <person name="Harrison M.C."/>
            <person name="Mikhailova A.A."/>
            <person name="Marchal E."/>
            <person name="English S."/>
            <person name="Carruthers M."/>
            <person name="Jennings E.C."/>
            <person name="Chiamaka E.L."/>
            <person name="Frigard R.A."/>
            <person name="Pippel M."/>
            <person name="Attardo G.M."/>
            <person name="Benoit J.B."/>
            <person name="Bornberg-Bauer E."/>
            <person name="Tobe S.S."/>
        </authorList>
    </citation>
    <scope>NUCLEOTIDE SEQUENCE</scope>
    <source>
        <strain evidence="1">Stay&amp;Tobe</strain>
    </source>
</reference>
<accession>A0AAD8E531</accession>
<name>A0AAD8E531_DIPPU</name>
<proteinExistence type="predicted"/>
<evidence type="ECO:0000313" key="2">
    <source>
        <dbReference type="Proteomes" id="UP001233999"/>
    </source>
</evidence>
<dbReference type="Proteomes" id="UP001233999">
    <property type="component" value="Unassembled WGS sequence"/>
</dbReference>
<reference evidence="1" key="2">
    <citation type="submission" date="2023-05" db="EMBL/GenBank/DDBJ databases">
        <authorList>
            <person name="Fouks B."/>
        </authorList>
    </citation>
    <scope>NUCLEOTIDE SEQUENCE</scope>
    <source>
        <strain evidence="1">Stay&amp;Tobe</strain>
        <tissue evidence="1">Testes</tissue>
    </source>
</reference>
<evidence type="ECO:0000313" key="1">
    <source>
        <dbReference type="EMBL" id="KAJ9577573.1"/>
    </source>
</evidence>
<dbReference type="EMBL" id="JASPKZ010009353">
    <property type="protein sequence ID" value="KAJ9577573.1"/>
    <property type="molecule type" value="Genomic_DNA"/>
</dbReference>
<comment type="caution">
    <text evidence="1">The sequence shown here is derived from an EMBL/GenBank/DDBJ whole genome shotgun (WGS) entry which is preliminary data.</text>
</comment>
<dbReference type="AlphaFoldDB" id="A0AAD8E531"/>
<sequence>MHDYVTHVNGMKVFNVLVYKQCTGRHHFNIRVPNFAACSRPAGCCSWKNEISNKCATKRKLLTYYFQKRKSKSICLSFFRWSWVRTESNETLRYPSKSKQRTIKVFVEKTDNEWIVVRDARAVRAPFARTLKPRPNLTNMVRRARRSCLRRAGVADAKLVGGGQYIVISKNLLK</sequence>
<gene>
    <name evidence="1" type="ORF">L9F63_005840</name>
</gene>
<keyword evidence="2" id="KW-1185">Reference proteome</keyword>
<feature type="non-terminal residue" evidence="1">
    <location>
        <position position="1"/>
    </location>
</feature>
<protein>
    <submittedName>
        <fullName evidence="1">Uncharacterized protein</fullName>
    </submittedName>
</protein>